<sequence length="365" mass="39503">MLSSLACSSFTSKTCSTQEQGCTFRKLKPLKQIKGLNLRFPEPKGRAYNIPKSSSKISASLPHNLGKIDEPLSSNTDSLSKCYYSATAEHGDAFVQESSISSWTKISKQLHALYNFTRPYTICATAVVPMVLINIYMAGINQLTDIGVDKINKPTLPLASGEFSFAAGTTVVALSVILSFAMGVMFKSLPLLCAITAVFFIGTVYSVKLPLLRWKENAYLAGLSIIVVRALAIPLGIFSYVQTSVLGRPLVFTKPVIFAVAFMSIIATLIAVIKDIPDVEGDKAFGFQSPSIVFGKERVFWSSVYILMATYAGAAVVGATSSLLPNKIITVLGHGILASILWIRANSVNISAPPETLAFYLFVWK</sequence>
<dbReference type="PANTHER" id="PTHR43009">
    <property type="entry name" value="HOMOGENTISATE SOLANESYLTRANSFERASE, CHLOROPLASTIC"/>
    <property type="match status" value="1"/>
</dbReference>
<evidence type="ECO:0000313" key="8">
    <source>
        <dbReference type="EMBL" id="KAF9615628.1"/>
    </source>
</evidence>
<feature type="transmembrane region" description="Helical" evidence="7">
    <location>
        <begin position="219"/>
        <end position="240"/>
    </location>
</feature>
<evidence type="ECO:0000256" key="2">
    <source>
        <dbReference type="ARBA" id="ARBA00005985"/>
    </source>
</evidence>
<comment type="caution">
    <text evidence="8">The sequence shown here is derived from an EMBL/GenBank/DDBJ whole genome shotgun (WGS) entry which is preliminary data.</text>
</comment>
<dbReference type="InterPro" id="IPR044878">
    <property type="entry name" value="UbiA_sf"/>
</dbReference>
<dbReference type="OrthoDB" id="1702580at2759"/>
<dbReference type="PANTHER" id="PTHR43009:SF7">
    <property type="entry name" value="HOMOGENTISATE GERANYLGERANYLTRANSFERASE, CHLOROPLASTIC"/>
    <property type="match status" value="1"/>
</dbReference>
<dbReference type="AlphaFoldDB" id="A0A835IH57"/>
<gene>
    <name evidence="8" type="ORF">IFM89_024821</name>
</gene>
<protein>
    <submittedName>
        <fullName evidence="8">Uncharacterized protein</fullName>
    </submittedName>
</protein>
<dbReference type="Gene3D" id="1.10.357.140">
    <property type="entry name" value="UbiA prenyltransferase"/>
    <property type="match status" value="1"/>
</dbReference>
<accession>A0A835IH57</accession>
<feature type="transmembrane region" description="Helical" evidence="7">
    <location>
        <begin position="163"/>
        <end position="182"/>
    </location>
</feature>
<evidence type="ECO:0000256" key="4">
    <source>
        <dbReference type="ARBA" id="ARBA00022692"/>
    </source>
</evidence>
<evidence type="ECO:0000313" key="9">
    <source>
        <dbReference type="Proteomes" id="UP000631114"/>
    </source>
</evidence>
<feature type="transmembrane region" description="Helical" evidence="7">
    <location>
        <begin position="120"/>
        <end position="143"/>
    </location>
</feature>
<proteinExistence type="inferred from homology"/>
<reference evidence="8 9" key="1">
    <citation type="submission" date="2020-10" db="EMBL/GenBank/DDBJ databases">
        <title>The Coptis chinensis genome and diversification of protoberbering-type alkaloids.</title>
        <authorList>
            <person name="Wang B."/>
            <person name="Shu S."/>
            <person name="Song C."/>
            <person name="Liu Y."/>
        </authorList>
    </citation>
    <scope>NUCLEOTIDE SEQUENCE [LARGE SCALE GENOMIC DNA]</scope>
    <source>
        <strain evidence="8">HL-2020</strain>
        <tissue evidence="8">Leaf</tissue>
    </source>
</reference>
<keyword evidence="4 7" id="KW-0812">Transmembrane</keyword>
<keyword evidence="5 7" id="KW-1133">Transmembrane helix</keyword>
<keyword evidence="3" id="KW-0808">Transferase</keyword>
<organism evidence="8 9">
    <name type="scientific">Coptis chinensis</name>
    <dbReference type="NCBI Taxonomy" id="261450"/>
    <lineage>
        <taxon>Eukaryota</taxon>
        <taxon>Viridiplantae</taxon>
        <taxon>Streptophyta</taxon>
        <taxon>Embryophyta</taxon>
        <taxon>Tracheophyta</taxon>
        <taxon>Spermatophyta</taxon>
        <taxon>Magnoliopsida</taxon>
        <taxon>Ranunculales</taxon>
        <taxon>Ranunculaceae</taxon>
        <taxon>Coptidoideae</taxon>
        <taxon>Coptis</taxon>
    </lineage>
</organism>
<name>A0A835IH57_9MAGN</name>
<dbReference type="Proteomes" id="UP000631114">
    <property type="component" value="Unassembled WGS sequence"/>
</dbReference>
<feature type="non-terminal residue" evidence="8">
    <location>
        <position position="1"/>
    </location>
</feature>
<evidence type="ECO:0000256" key="6">
    <source>
        <dbReference type="ARBA" id="ARBA00023136"/>
    </source>
</evidence>
<dbReference type="InterPro" id="IPR000537">
    <property type="entry name" value="UbiA_prenyltransferase"/>
</dbReference>
<feature type="transmembrane region" description="Helical" evidence="7">
    <location>
        <begin position="252"/>
        <end position="273"/>
    </location>
</feature>
<dbReference type="EMBL" id="JADFTS010000003">
    <property type="protein sequence ID" value="KAF9615628.1"/>
    <property type="molecule type" value="Genomic_DNA"/>
</dbReference>
<evidence type="ECO:0000256" key="1">
    <source>
        <dbReference type="ARBA" id="ARBA00004508"/>
    </source>
</evidence>
<feature type="transmembrane region" description="Helical" evidence="7">
    <location>
        <begin position="299"/>
        <end position="321"/>
    </location>
</feature>
<dbReference type="Pfam" id="PF01040">
    <property type="entry name" value="UbiA"/>
    <property type="match status" value="1"/>
</dbReference>
<evidence type="ECO:0000256" key="7">
    <source>
        <dbReference type="SAM" id="Phobius"/>
    </source>
</evidence>
<dbReference type="GO" id="GO:0016765">
    <property type="term" value="F:transferase activity, transferring alkyl or aryl (other than methyl) groups"/>
    <property type="evidence" value="ECO:0007669"/>
    <property type="project" value="InterPro"/>
</dbReference>
<evidence type="ECO:0000256" key="3">
    <source>
        <dbReference type="ARBA" id="ARBA00022679"/>
    </source>
</evidence>
<keyword evidence="9" id="KW-1185">Reference proteome</keyword>
<comment type="similarity">
    <text evidence="2">Belongs to the UbiA prenyltransferase family.</text>
</comment>
<feature type="transmembrane region" description="Helical" evidence="7">
    <location>
        <begin position="189"/>
        <end position="207"/>
    </location>
</feature>
<comment type="subcellular location">
    <subcellularLocation>
        <location evidence="1">Plastid</location>
        <location evidence="1">Chloroplast membrane</location>
        <topology evidence="1">Multi-pass membrane protein</topology>
    </subcellularLocation>
</comment>
<keyword evidence="6 7" id="KW-0472">Membrane</keyword>
<dbReference type="GO" id="GO:0016020">
    <property type="term" value="C:membrane"/>
    <property type="evidence" value="ECO:0007669"/>
    <property type="project" value="UniProtKB-SubCell"/>
</dbReference>
<evidence type="ECO:0000256" key="5">
    <source>
        <dbReference type="ARBA" id="ARBA00022989"/>
    </source>
</evidence>